<dbReference type="STRING" id="1314777.A0A164RFS4"/>
<accession>A0A164RFS4</accession>
<evidence type="ECO:0000256" key="5">
    <source>
        <dbReference type="PIRSR" id="PIRSR015582-2"/>
    </source>
</evidence>
<dbReference type="Proteomes" id="UP000076722">
    <property type="component" value="Unassembled WGS sequence"/>
</dbReference>
<evidence type="ECO:0000259" key="6">
    <source>
        <dbReference type="Pfam" id="PF03328"/>
    </source>
</evidence>
<evidence type="ECO:0000313" key="8">
    <source>
        <dbReference type="Proteomes" id="UP000076722"/>
    </source>
</evidence>
<feature type="binding site" evidence="4">
    <location>
        <position position="149"/>
    </location>
    <ligand>
        <name>substrate</name>
    </ligand>
</feature>
<keyword evidence="7" id="KW-0456">Lyase</keyword>
<sequence length="331" mass="36904">MLRLTSTFKSTSQARNIRRTISTVPNAYFDRPRRSYLYVPASSDRMLNKSLQTDADTIIYDLEDSVAPASKSTARSGLVDFLQSSSHLPPRDRVAVRVNDFTTENFAFDIEALKTIHKHVSTIVIPKVEDLGPFESIAGHSWNVVASIESAASMWNIGNIASWNKRNVGSSVSLVALLFAAEDYCATASIQRSRSRLELLYPRSQMVTAAKAFGLHAIDMVNVNYQDEEYMRDECEDGRRLGFDGKQAIHPSQVALINKIYAPSEQAILRAAKIVHHMRRFHEFGSGAFGLTLEGDSKGRKEMIDAPMLKQAEQILKMAEVAGLKIPDLDH</sequence>
<keyword evidence="2 5" id="KW-0479">Metal-binding</keyword>
<dbReference type="PANTHER" id="PTHR32308:SF0">
    <property type="entry name" value="HPCH_HPAI ALDOLASE_CITRATE LYASE DOMAIN-CONTAINING PROTEIN"/>
    <property type="match status" value="1"/>
</dbReference>
<name>A0A164RFS4_9AGAM</name>
<evidence type="ECO:0000313" key="7">
    <source>
        <dbReference type="EMBL" id="KZS90513.1"/>
    </source>
</evidence>
<reference evidence="7 8" key="1">
    <citation type="journal article" date="2016" name="Mol. Biol. Evol.">
        <title>Comparative Genomics of Early-Diverging Mushroom-Forming Fungi Provides Insights into the Origins of Lignocellulose Decay Capabilities.</title>
        <authorList>
            <person name="Nagy L.G."/>
            <person name="Riley R."/>
            <person name="Tritt A."/>
            <person name="Adam C."/>
            <person name="Daum C."/>
            <person name="Floudas D."/>
            <person name="Sun H."/>
            <person name="Yadav J.S."/>
            <person name="Pangilinan J."/>
            <person name="Larsson K.H."/>
            <person name="Matsuura K."/>
            <person name="Barry K."/>
            <person name="Labutti K."/>
            <person name="Kuo R."/>
            <person name="Ohm R.A."/>
            <person name="Bhattacharya S.S."/>
            <person name="Shirouzu T."/>
            <person name="Yoshinaga Y."/>
            <person name="Martin F.M."/>
            <person name="Grigoriev I.V."/>
            <person name="Hibbett D.S."/>
        </authorList>
    </citation>
    <scope>NUCLEOTIDE SEQUENCE [LARGE SCALE GENOMIC DNA]</scope>
    <source>
        <strain evidence="7 8">HHB9708</strain>
    </source>
</reference>
<keyword evidence="3 5" id="KW-0460">Magnesium</keyword>
<protein>
    <submittedName>
        <fullName evidence="7">Beta subunit of citrate lyase</fullName>
    </submittedName>
</protein>
<feature type="binding site" evidence="5">
    <location>
        <position position="149"/>
    </location>
    <ligand>
        <name>Mg(2+)</name>
        <dbReference type="ChEBI" id="CHEBI:18420"/>
    </ligand>
</feature>
<dbReference type="InterPro" id="IPR011206">
    <property type="entry name" value="Citrate_lyase_beta/mcl1/mcl2"/>
</dbReference>
<keyword evidence="8" id="KW-1185">Reference proteome</keyword>
<dbReference type="GO" id="GO:0016829">
    <property type="term" value="F:lyase activity"/>
    <property type="evidence" value="ECO:0007669"/>
    <property type="project" value="UniProtKB-KW"/>
</dbReference>
<dbReference type="Gene3D" id="3.20.20.60">
    <property type="entry name" value="Phosphoenolpyruvate-binding domains"/>
    <property type="match status" value="1"/>
</dbReference>
<dbReference type="PIRSF" id="PIRSF015582">
    <property type="entry name" value="Cit_lyase_B"/>
    <property type="match status" value="1"/>
</dbReference>
<dbReference type="Pfam" id="PF03328">
    <property type="entry name" value="HpcH_HpaI"/>
    <property type="match status" value="1"/>
</dbReference>
<dbReference type="GO" id="GO:0000287">
    <property type="term" value="F:magnesium ion binding"/>
    <property type="evidence" value="ECO:0007669"/>
    <property type="project" value="TreeGrafter"/>
</dbReference>
<dbReference type="InterPro" id="IPR015813">
    <property type="entry name" value="Pyrv/PenolPyrv_kinase-like_dom"/>
</dbReference>
<dbReference type="InterPro" id="IPR040442">
    <property type="entry name" value="Pyrv_kinase-like_dom_sf"/>
</dbReference>
<feature type="binding site" evidence="4">
    <location>
        <position position="97"/>
    </location>
    <ligand>
        <name>substrate</name>
    </ligand>
</feature>
<comment type="cofactor">
    <cofactor evidence="1">
        <name>Mg(2+)</name>
        <dbReference type="ChEBI" id="CHEBI:18420"/>
    </cofactor>
</comment>
<evidence type="ECO:0000256" key="3">
    <source>
        <dbReference type="ARBA" id="ARBA00022842"/>
    </source>
</evidence>
<evidence type="ECO:0000256" key="1">
    <source>
        <dbReference type="ARBA" id="ARBA00001946"/>
    </source>
</evidence>
<dbReference type="EMBL" id="KV419421">
    <property type="protein sequence ID" value="KZS90513.1"/>
    <property type="molecule type" value="Genomic_DNA"/>
</dbReference>
<dbReference type="AlphaFoldDB" id="A0A164RFS4"/>
<gene>
    <name evidence="7" type="ORF">SISNIDRAFT_181552</name>
</gene>
<dbReference type="PANTHER" id="PTHR32308">
    <property type="entry name" value="LYASE BETA SUBUNIT, PUTATIVE (AFU_ORTHOLOGUE AFUA_4G13030)-RELATED"/>
    <property type="match status" value="1"/>
</dbReference>
<feature type="domain" description="HpcH/HpaI aldolase/citrate lyase" evidence="6">
    <location>
        <begin position="34"/>
        <end position="251"/>
    </location>
</feature>
<dbReference type="InterPro" id="IPR005000">
    <property type="entry name" value="Aldolase/citrate-lyase_domain"/>
</dbReference>
<evidence type="ECO:0000256" key="2">
    <source>
        <dbReference type="ARBA" id="ARBA00022723"/>
    </source>
</evidence>
<feature type="binding site" evidence="5">
    <location>
        <position position="183"/>
    </location>
    <ligand>
        <name>Mg(2+)</name>
        <dbReference type="ChEBI" id="CHEBI:18420"/>
    </ligand>
</feature>
<organism evidence="7 8">
    <name type="scientific">Sistotremastrum niveocremeum HHB9708</name>
    <dbReference type="NCBI Taxonomy" id="1314777"/>
    <lineage>
        <taxon>Eukaryota</taxon>
        <taxon>Fungi</taxon>
        <taxon>Dikarya</taxon>
        <taxon>Basidiomycota</taxon>
        <taxon>Agaricomycotina</taxon>
        <taxon>Agaricomycetes</taxon>
        <taxon>Sistotremastrales</taxon>
        <taxon>Sistotremastraceae</taxon>
        <taxon>Sertulicium</taxon>
        <taxon>Sertulicium niveocremeum</taxon>
    </lineage>
</organism>
<dbReference type="SUPFAM" id="SSF51621">
    <property type="entry name" value="Phosphoenolpyruvate/pyruvate domain"/>
    <property type="match status" value="1"/>
</dbReference>
<dbReference type="OrthoDB" id="1773at2759"/>
<evidence type="ECO:0000256" key="4">
    <source>
        <dbReference type="PIRSR" id="PIRSR015582-1"/>
    </source>
</evidence>
<dbReference type="GO" id="GO:0006107">
    <property type="term" value="P:oxaloacetate metabolic process"/>
    <property type="evidence" value="ECO:0007669"/>
    <property type="project" value="TreeGrafter"/>
</dbReference>
<proteinExistence type="predicted"/>